<feature type="chain" id="PRO_5042297678" description="SCP domain-containing protein" evidence="1">
    <location>
        <begin position="22"/>
        <end position="246"/>
    </location>
</feature>
<sequence length="246" mass="26370">MKSAPQFILLAFGTILDGVKATPILAEELQSRADPKACATTAETPVWNIANEQASYATVCRINQNPIGCTITSSNDFANLANAVAVWVNANALDASAAGRQVKRRDTEVTTWGDLHSRSIVNMNALNSINALATRAEIHKDGFSASFDLATRDSSDASAGVLEERATCAQQIHIHYWALQGESGTLLSDGKIKDLALHAMNDAKNNGFGNSCYHLRNNGAWNGYLRVCFNKNRSQVGCGSCGGHNN</sequence>
<evidence type="ECO:0000256" key="1">
    <source>
        <dbReference type="SAM" id="SignalP"/>
    </source>
</evidence>
<name>A0AAE0U6K6_9PEZI</name>
<dbReference type="EMBL" id="JAULSW010000001">
    <property type="protein sequence ID" value="KAK3392841.1"/>
    <property type="molecule type" value="Genomic_DNA"/>
</dbReference>
<evidence type="ECO:0000313" key="3">
    <source>
        <dbReference type="Proteomes" id="UP001285441"/>
    </source>
</evidence>
<evidence type="ECO:0008006" key="4">
    <source>
        <dbReference type="Google" id="ProtNLM"/>
    </source>
</evidence>
<dbReference type="AlphaFoldDB" id="A0AAE0U6K6"/>
<reference evidence="2" key="1">
    <citation type="journal article" date="2023" name="Mol. Phylogenet. Evol.">
        <title>Genome-scale phylogeny and comparative genomics of the fungal order Sordariales.</title>
        <authorList>
            <person name="Hensen N."/>
            <person name="Bonometti L."/>
            <person name="Westerberg I."/>
            <person name="Brannstrom I.O."/>
            <person name="Guillou S."/>
            <person name="Cros-Aarteil S."/>
            <person name="Calhoun S."/>
            <person name="Haridas S."/>
            <person name="Kuo A."/>
            <person name="Mondo S."/>
            <person name="Pangilinan J."/>
            <person name="Riley R."/>
            <person name="LaButti K."/>
            <person name="Andreopoulos B."/>
            <person name="Lipzen A."/>
            <person name="Chen C."/>
            <person name="Yan M."/>
            <person name="Daum C."/>
            <person name="Ng V."/>
            <person name="Clum A."/>
            <person name="Steindorff A."/>
            <person name="Ohm R.A."/>
            <person name="Martin F."/>
            <person name="Silar P."/>
            <person name="Natvig D.O."/>
            <person name="Lalanne C."/>
            <person name="Gautier V."/>
            <person name="Ament-Velasquez S.L."/>
            <person name="Kruys A."/>
            <person name="Hutchinson M.I."/>
            <person name="Powell A.J."/>
            <person name="Barry K."/>
            <person name="Miller A.N."/>
            <person name="Grigoriev I.V."/>
            <person name="Debuchy R."/>
            <person name="Gladieux P."/>
            <person name="Hiltunen Thoren M."/>
            <person name="Johannesson H."/>
        </authorList>
    </citation>
    <scope>NUCLEOTIDE SEQUENCE</scope>
    <source>
        <strain evidence="2">CBS 232.78</strain>
    </source>
</reference>
<comment type="caution">
    <text evidence="2">The sequence shown here is derived from an EMBL/GenBank/DDBJ whole genome shotgun (WGS) entry which is preliminary data.</text>
</comment>
<accession>A0AAE0U6K6</accession>
<feature type="signal peptide" evidence="1">
    <location>
        <begin position="1"/>
        <end position="21"/>
    </location>
</feature>
<dbReference type="Proteomes" id="UP001285441">
    <property type="component" value="Unassembled WGS sequence"/>
</dbReference>
<reference evidence="2" key="2">
    <citation type="submission" date="2023-06" db="EMBL/GenBank/DDBJ databases">
        <authorList>
            <consortium name="Lawrence Berkeley National Laboratory"/>
            <person name="Haridas S."/>
            <person name="Hensen N."/>
            <person name="Bonometti L."/>
            <person name="Westerberg I."/>
            <person name="Brannstrom I.O."/>
            <person name="Guillou S."/>
            <person name="Cros-Aarteil S."/>
            <person name="Calhoun S."/>
            <person name="Kuo A."/>
            <person name="Mondo S."/>
            <person name="Pangilinan J."/>
            <person name="Riley R."/>
            <person name="LaButti K."/>
            <person name="Andreopoulos B."/>
            <person name="Lipzen A."/>
            <person name="Chen C."/>
            <person name="Yanf M."/>
            <person name="Daum C."/>
            <person name="Ng V."/>
            <person name="Clum A."/>
            <person name="Steindorff A."/>
            <person name="Ohm R."/>
            <person name="Martin F."/>
            <person name="Silar P."/>
            <person name="Natvig D."/>
            <person name="Lalanne C."/>
            <person name="Gautier V."/>
            <person name="Ament-velasquez S.L."/>
            <person name="Kruys A."/>
            <person name="Hutchinson M.I."/>
            <person name="Powell A.J."/>
            <person name="Barry K."/>
            <person name="Miller A.N."/>
            <person name="Grigoriev I.V."/>
            <person name="Debuchy R."/>
            <person name="Gladieux P."/>
            <person name="Thoren M.H."/>
            <person name="Johannesson H."/>
        </authorList>
    </citation>
    <scope>NUCLEOTIDE SEQUENCE</scope>
    <source>
        <strain evidence="2">CBS 232.78</strain>
    </source>
</reference>
<proteinExistence type="predicted"/>
<protein>
    <recommendedName>
        <fullName evidence="4">SCP domain-containing protein</fullName>
    </recommendedName>
</protein>
<keyword evidence="3" id="KW-1185">Reference proteome</keyword>
<organism evidence="2 3">
    <name type="scientific">Podospora didyma</name>
    <dbReference type="NCBI Taxonomy" id="330526"/>
    <lineage>
        <taxon>Eukaryota</taxon>
        <taxon>Fungi</taxon>
        <taxon>Dikarya</taxon>
        <taxon>Ascomycota</taxon>
        <taxon>Pezizomycotina</taxon>
        <taxon>Sordariomycetes</taxon>
        <taxon>Sordariomycetidae</taxon>
        <taxon>Sordariales</taxon>
        <taxon>Podosporaceae</taxon>
        <taxon>Podospora</taxon>
    </lineage>
</organism>
<evidence type="ECO:0000313" key="2">
    <source>
        <dbReference type="EMBL" id="KAK3392841.1"/>
    </source>
</evidence>
<gene>
    <name evidence="2" type="ORF">B0H63DRAFT_443141</name>
</gene>
<keyword evidence="1" id="KW-0732">Signal</keyword>